<dbReference type="OrthoDB" id="5597489at2759"/>
<dbReference type="STRING" id="1344416.A0A139AXY8"/>
<dbReference type="EMBL" id="KQ965732">
    <property type="protein sequence ID" value="KXS21580.1"/>
    <property type="molecule type" value="Genomic_DNA"/>
</dbReference>
<evidence type="ECO:0000313" key="4">
    <source>
        <dbReference type="Proteomes" id="UP000070544"/>
    </source>
</evidence>
<accession>A0A139AXY8</accession>
<dbReference type="Proteomes" id="UP000070544">
    <property type="component" value="Unassembled WGS sequence"/>
</dbReference>
<feature type="transmembrane region" description="Helical" evidence="2">
    <location>
        <begin position="119"/>
        <end position="139"/>
    </location>
</feature>
<sequence length="219" mass="24245">MARKRKGGAPEGKMDRSTIEEIVDQTGILNGAKLNKVRFQRPGTAAEGSDSEDDAPLSHDHDHDHDHDHEEEEHDPNEEAIRESEAFSAIVYAVPLTIAEATLHHIVLDNFKHWSDYNMTGAILRSVAVYAFVVAMIYFTSSRKEQTWMQVLFAGVASGAGCTLVYFAEVDKTLEAALIGTRVAVIWVYCIIQGNLLVDLSSLLSTAAYFAYLRGGRLF</sequence>
<dbReference type="AlphaFoldDB" id="A0A139AXY8"/>
<reference evidence="3 4" key="1">
    <citation type="journal article" date="2015" name="Genome Biol. Evol.">
        <title>Phylogenomic analyses indicate that early fungi evolved digesting cell walls of algal ancestors of land plants.</title>
        <authorList>
            <person name="Chang Y."/>
            <person name="Wang S."/>
            <person name="Sekimoto S."/>
            <person name="Aerts A.L."/>
            <person name="Choi C."/>
            <person name="Clum A."/>
            <person name="LaButti K.M."/>
            <person name="Lindquist E.A."/>
            <person name="Yee Ngan C."/>
            <person name="Ohm R.A."/>
            <person name="Salamov A.A."/>
            <person name="Grigoriev I.V."/>
            <person name="Spatafora J.W."/>
            <person name="Berbee M.L."/>
        </authorList>
    </citation>
    <scope>NUCLEOTIDE SEQUENCE [LARGE SCALE GENOMIC DNA]</scope>
    <source>
        <strain evidence="3 4">JEL478</strain>
    </source>
</reference>
<feature type="compositionally biased region" description="Basic and acidic residues" evidence="1">
    <location>
        <begin position="56"/>
        <end position="68"/>
    </location>
</feature>
<protein>
    <submittedName>
        <fullName evidence="3">Uncharacterized protein</fullName>
    </submittedName>
</protein>
<evidence type="ECO:0000256" key="2">
    <source>
        <dbReference type="SAM" id="Phobius"/>
    </source>
</evidence>
<organism evidence="3 4">
    <name type="scientific">Gonapodya prolifera (strain JEL478)</name>
    <name type="common">Monoblepharis prolifera</name>
    <dbReference type="NCBI Taxonomy" id="1344416"/>
    <lineage>
        <taxon>Eukaryota</taxon>
        <taxon>Fungi</taxon>
        <taxon>Fungi incertae sedis</taxon>
        <taxon>Chytridiomycota</taxon>
        <taxon>Chytridiomycota incertae sedis</taxon>
        <taxon>Monoblepharidomycetes</taxon>
        <taxon>Monoblepharidales</taxon>
        <taxon>Gonapodyaceae</taxon>
        <taxon>Gonapodya</taxon>
    </lineage>
</organism>
<keyword evidence="2" id="KW-0812">Transmembrane</keyword>
<keyword evidence="2" id="KW-0472">Membrane</keyword>
<gene>
    <name evidence="3" type="ORF">M427DRAFT_51004</name>
</gene>
<name>A0A139AXY8_GONPJ</name>
<proteinExistence type="predicted"/>
<evidence type="ECO:0000313" key="3">
    <source>
        <dbReference type="EMBL" id="KXS21580.1"/>
    </source>
</evidence>
<keyword evidence="4" id="KW-1185">Reference proteome</keyword>
<feature type="transmembrane region" description="Helical" evidence="2">
    <location>
        <begin position="184"/>
        <end position="212"/>
    </location>
</feature>
<feature type="transmembrane region" description="Helical" evidence="2">
    <location>
        <begin position="151"/>
        <end position="168"/>
    </location>
</feature>
<keyword evidence="2" id="KW-1133">Transmembrane helix</keyword>
<evidence type="ECO:0000256" key="1">
    <source>
        <dbReference type="SAM" id="MobiDB-lite"/>
    </source>
</evidence>
<dbReference type="PANTHER" id="PTHR37846:SF1">
    <property type="entry name" value="DEACETYLASE-LIKE PROTEIN"/>
    <property type="match status" value="1"/>
</dbReference>
<dbReference type="PANTHER" id="PTHR37846">
    <property type="entry name" value="YALI0B21296P"/>
    <property type="match status" value="1"/>
</dbReference>
<feature type="region of interest" description="Disordered" evidence="1">
    <location>
        <begin position="39"/>
        <end position="80"/>
    </location>
</feature>
<feature type="transmembrane region" description="Helical" evidence="2">
    <location>
        <begin position="86"/>
        <end position="107"/>
    </location>
</feature>